<dbReference type="Proteomes" id="UP000557566">
    <property type="component" value="Unassembled WGS sequence"/>
</dbReference>
<comment type="caution">
    <text evidence="2">The sequence shown here is derived from an EMBL/GenBank/DDBJ whole genome shotgun (WGS) entry which is preliminary data.</text>
</comment>
<dbReference type="EMBL" id="JAAVMX010000009">
    <property type="protein sequence ID" value="KAF4504513.1"/>
    <property type="molecule type" value="Genomic_DNA"/>
</dbReference>
<feature type="region of interest" description="Disordered" evidence="1">
    <location>
        <begin position="159"/>
        <end position="207"/>
    </location>
</feature>
<gene>
    <name evidence="2" type="ORF">G6O67_007959</name>
</gene>
<evidence type="ECO:0000313" key="2">
    <source>
        <dbReference type="EMBL" id="KAF4504513.1"/>
    </source>
</evidence>
<protein>
    <submittedName>
        <fullName evidence="2">Uncharacterized protein</fullName>
    </submittedName>
</protein>
<dbReference type="AlphaFoldDB" id="A0A8H4LRT5"/>
<evidence type="ECO:0000313" key="3">
    <source>
        <dbReference type="Proteomes" id="UP000557566"/>
    </source>
</evidence>
<keyword evidence="3" id="KW-1185">Reference proteome</keyword>
<reference evidence="2 3" key="1">
    <citation type="journal article" date="2020" name="Genome Biol. Evol.">
        <title>A new high-quality draft genome assembly of the Chinese cordyceps Ophiocordyceps sinensis.</title>
        <authorList>
            <person name="Shu R."/>
            <person name="Zhang J."/>
            <person name="Meng Q."/>
            <person name="Zhang H."/>
            <person name="Zhou G."/>
            <person name="Li M."/>
            <person name="Wu P."/>
            <person name="Zhao Y."/>
            <person name="Chen C."/>
            <person name="Qin Q."/>
        </authorList>
    </citation>
    <scope>NUCLEOTIDE SEQUENCE [LARGE SCALE GENOMIC DNA]</scope>
    <source>
        <strain evidence="2 3">IOZ07</strain>
    </source>
</reference>
<feature type="compositionally biased region" description="Basic and acidic residues" evidence="1">
    <location>
        <begin position="159"/>
        <end position="170"/>
    </location>
</feature>
<organism evidence="2 3">
    <name type="scientific">Ophiocordyceps sinensis</name>
    <dbReference type="NCBI Taxonomy" id="72228"/>
    <lineage>
        <taxon>Eukaryota</taxon>
        <taxon>Fungi</taxon>
        <taxon>Dikarya</taxon>
        <taxon>Ascomycota</taxon>
        <taxon>Pezizomycotina</taxon>
        <taxon>Sordariomycetes</taxon>
        <taxon>Hypocreomycetidae</taxon>
        <taxon>Hypocreales</taxon>
        <taxon>Ophiocordycipitaceae</taxon>
        <taxon>Ophiocordyceps</taxon>
    </lineage>
</organism>
<accession>A0A8H4LRT5</accession>
<proteinExistence type="predicted"/>
<feature type="compositionally biased region" description="Basic residues" evidence="1">
    <location>
        <begin position="184"/>
        <end position="194"/>
    </location>
</feature>
<evidence type="ECO:0000256" key="1">
    <source>
        <dbReference type="SAM" id="MobiDB-lite"/>
    </source>
</evidence>
<name>A0A8H4LRT5_9HYPO</name>
<sequence>MSTPTTFSIPPPDARDVAARLHDELRRRQEATPEAVFGDKTPEQSYKWLCQLEHRHLKPGQVDDFRASIHHVDYWRHEALHLKKALFHALWQQLCDEHAPDGLHRASDWRSMTAALERRLKRHGLGQCRLSIDHQPYWKFEAEVLGHVSAARDHELYEQLRTRSPPERRSPNKRQTRAMAEPRRSKRLASKVGKRVADKVVVPRRRP</sequence>
<dbReference type="OrthoDB" id="5089838at2759"/>